<gene>
    <name evidence="3" type="ORF">CA2015_4469</name>
</gene>
<dbReference type="KEGG" id="camu:CA2015_4469"/>
<sequence length="341" mass="39344">MWQKLFNSLLNRWVKIALWFYFSKIEVKGKWKPYKNNPIVIVSNHQNALLDPLLIATYIDLKPHFLSRASVFKNPIIAKILTFIRMVPVYRIRDGFGSIQGNKSSFSFCESVLQKQGKILLFPEGNHSLKRQVRPLSKGFTRIVAGALMQDPEMDLKILPIGLNFQAHQKSGTKVLLEVGEPIAAKEYMGQEKALVRKVQNELQKLTLHLPEDNYENALIKLLRTDTDLTTFRTDSTPTTSKPVVRQKNAHPKWKNRLFKAMHLPLWLVWAWIKPKIKDTVFYGTIKFCLGLVATPIYYLLVFILIYSFASLNTAIVCILLMLLSLKINRNWYNEGEEALI</sequence>
<evidence type="ECO:0000313" key="4">
    <source>
        <dbReference type="Proteomes" id="UP000036520"/>
    </source>
</evidence>
<dbReference type="Pfam" id="PF01553">
    <property type="entry name" value="Acyltransferase"/>
    <property type="match status" value="1"/>
</dbReference>
<proteinExistence type="predicted"/>
<feature type="transmembrane region" description="Helical" evidence="1">
    <location>
        <begin position="297"/>
        <end position="324"/>
    </location>
</feature>
<dbReference type="PANTHER" id="PTHR31605:SF0">
    <property type="entry name" value="GLYCEROL-3-PHOSPHATE O-ACYLTRANSFERASE 1"/>
    <property type="match status" value="1"/>
</dbReference>
<dbReference type="InterPro" id="IPR002123">
    <property type="entry name" value="Plipid/glycerol_acylTrfase"/>
</dbReference>
<dbReference type="GO" id="GO:0016287">
    <property type="term" value="F:glycerone-phosphate O-acyltransferase activity"/>
    <property type="evidence" value="ECO:0007669"/>
    <property type="project" value="TreeGrafter"/>
</dbReference>
<keyword evidence="3" id="KW-0808">Transferase</keyword>
<accession>A0A0H4PI01</accession>
<protein>
    <submittedName>
        <fullName evidence="3">Phospholipid/glycerol acyltransferase</fullName>
    </submittedName>
</protein>
<name>A0A0H4PI01_9BACT</name>
<keyword evidence="1" id="KW-0472">Membrane</keyword>
<dbReference type="PANTHER" id="PTHR31605">
    <property type="entry name" value="GLYCEROL-3-PHOSPHATE O-ACYLTRANSFERASE 1"/>
    <property type="match status" value="1"/>
</dbReference>
<dbReference type="GO" id="GO:0008654">
    <property type="term" value="P:phospholipid biosynthetic process"/>
    <property type="evidence" value="ECO:0007669"/>
    <property type="project" value="TreeGrafter"/>
</dbReference>
<evidence type="ECO:0000256" key="1">
    <source>
        <dbReference type="SAM" id="Phobius"/>
    </source>
</evidence>
<evidence type="ECO:0000313" key="3">
    <source>
        <dbReference type="EMBL" id="AKP53809.1"/>
    </source>
</evidence>
<dbReference type="SMART" id="SM00563">
    <property type="entry name" value="PlsC"/>
    <property type="match status" value="1"/>
</dbReference>
<reference evidence="3 4" key="1">
    <citation type="submission" date="2015-07" db="EMBL/GenBank/DDBJ databases">
        <authorList>
            <person name="Kim K.M."/>
        </authorList>
    </citation>
    <scope>NUCLEOTIDE SEQUENCE [LARGE SCALE GENOMIC DNA]</scope>
    <source>
        <strain evidence="3 4">KCTC 12363</strain>
    </source>
</reference>
<dbReference type="PATRIC" id="fig|320787.5.peg.4902"/>
<dbReference type="EMBL" id="CP012040">
    <property type="protein sequence ID" value="AKP53809.1"/>
    <property type="molecule type" value="Genomic_DNA"/>
</dbReference>
<keyword evidence="4" id="KW-1185">Reference proteome</keyword>
<dbReference type="OrthoDB" id="9806008at2"/>
<evidence type="ECO:0000259" key="2">
    <source>
        <dbReference type="SMART" id="SM00563"/>
    </source>
</evidence>
<keyword evidence="1" id="KW-0812">Transmembrane</keyword>
<dbReference type="AlphaFoldDB" id="A0A0H4PI01"/>
<dbReference type="GO" id="GO:0004366">
    <property type="term" value="F:glycerol-3-phosphate O-acyltransferase activity"/>
    <property type="evidence" value="ECO:0007669"/>
    <property type="project" value="TreeGrafter"/>
</dbReference>
<organism evidence="3 4">
    <name type="scientific">Cyclobacterium amurskyense</name>
    <dbReference type="NCBI Taxonomy" id="320787"/>
    <lineage>
        <taxon>Bacteria</taxon>
        <taxon>Pseudomonadati</taxon>
        <taxon>Bacteroidota</taxon>
        <taxon>Cytophagia</taxon>
        <taxon>Cytophagales</taxon>
        <taxon>Cyclobacteriaceae</taxon>
        <taxon>Cyclobacterium</taxon>
    </lineage>
</organism>
<keyword evidence="1" id="KW-1133">Transmembrane helix</keyword>
<dbReference type="SUPFAM" id="SSF69593">
    <property type="entry name" value="Glycerol-3-phosphate (1)-acyltransferase"/>
    <property type="match status" value="1"/>
</dbReference>
<keyword evidence="3" id="KW-0012">Acyltransferase</keyword>
<feature type="domain" description="Phospholipid/glycerol acyltransferase" evidence="2">
    <location>
        <begin position="39"/>
        <end position="166"/>
    </location>
</feature>
<dbReference type="RefSeq" id="WP_048643872.1">
    <property type="nucleotide sequence ID" value="NZ_CAXBGM010000098.1"/>
</dbReference>
<dbReference type="Proteomes" id="UP000036520">
    <property type="component" value="Chromosome"/>
</dbReference>
<dbReference type="InterPro" id="IPR052744">
    <property type="entry name" value="GPAT/DAPAT"/>
</dbReference>
<dbReference type="STRING" id="320787.CA2015_4469"/>